<gene>
    <name evidence="7" type="ORF">QY95_01238</name>
</gene>
<dbReference type="EMBL" id="JWIR02000027">
    <property type="protein sequence ID" value="KKB40664.1"/>
    <property type="molecule type" value="Genomic_DNA"/>
</dbReference>
<dbReference type="InterPro" id="IPR000873">
    <property type="entry name" value="AMP-dep_synth/lig_dom"/>
</dbReference>
<proteinExistence type="inferred from homology"/>
<keyword evidence="8" id="KW-1185">Reference proteome</keyword>
<keyword evidence="4" id="KW-0812">Transmembrane</keyword>
<keyword evidence="4" id="KW-1133">Transmembrane helix</keyword>
<feature type="domain" description="AMP-dependent synthetase/ligase" evidence="5">
    <location>
        <begin position="15"/>
        <end position="382"/>
    </location>
</feature>
<dbReference type="InterPro" id="IPR042099">
    <property type="entry name" value="ANL_N_sf"/>
</dbReference>
<dbReference type="InterPro" id="IPR020845">
    <property type="entry name" value="AMP-binding_CS"/>
</dbReference>
<dbReference type="NCBIfam" id="NF004837">
    <property type="entry name" value="PRK06187.1"/>
    <property type="match status" value="1"/>
</dbReference>
<keyword evidence="3" id="KW-0067">ATP-binding</keyword>
<keyword evidence="3" id="KW-0547">Nucleotide-binding</keyword>
<organism evidence="7 8">
    <name type="scientific">Bacillus thermotolerans</name>
    <name type="common">Quasibacillus thermotolerans</name>
    <dbReference type="NCBI Taxonomy" id="1221996"/>
    <lineage>
        <taxon>Bacteria</taxon>
        <taxon>Bacillati</taxon>
        <taxon>Bacillota</taxon>
        <taxon>Bacilli</taxon>
        <taxon>Bacillales</taxon>
        <taxon>Bacillaceae</taxon>
        <taxon>Bacillus</taxon>
    </lineage>
</organism>
<evidence type="ECO:0000259" key="5">
    <source>
        <dbReference type="Pfam" id="PF00501"/>
    </source>
</evidence>
<keyword evidence="2 7" id="KW-0436">Ligase</keyword>
<keyword evidence="4" id="KW-0472">Membrane</keyword>
<sequence length="527" mass="59322">MYSKLRHLNVSQLMQAACKQEPQKEFLYDHYRRMTYQEAWDESAALAASLKQLGIQKGDKVAVCLPNWHEFVITYLAIAHIGAIIVPFNTRYRQEEVEYILRNSEAKAAFFTKEFGGVSHLEQFIQAKKQVPALDMLITVRFHQEGLPRYDELIDRGRKEPFIGEAITPKQDVFSILYTSGSTGAPKGAMLTHANFVETGVITAQEMKCTEQDVFLVAVPVFHVFGMVPSIMTTIAARARMVLMEEYKAKRALEIIEKEKITVKHGVPTMFILELNHPEFANYDLSSLRTGLIAAAPCPEEIVKRIRKQMGCEIIVAYGLSETSATFTLTSFDDDDATRAETVGRVAPGAEVKVVDHERNEVPAGEVGEVACRGFGVMKGYYNMPEKTAEDLDHEGWLYTGDLGTLDEKGYLRIIGRKKELIIRGGYNIYPREIEELYYKHPSVMEVAVIGLPDTVLGEVSCVCIKLKEKAAVSEQELLDYIRPQVADYKVPDRILIVDELPMTASGKIKKVALQEQLKKQLSAELR</sequence>
<dbReference type="FunFam" id="3.30.300.30:FF:000008">
    <property type="entry name" value="2,3-dihydroxybenzoate-AMP ligase"/>
    <property type="match status" value="1"/>
</dbReference>
<reference evidence="7" key="1">
    <citation type="submission" date="2015-02" db="EMBL/GenBank/DDBJ databases">
        <title>Genome Assembly of Bacillaceae bacterium MTCC 8252.</title>
        <authorList>
            <person name="Verma A."/>
            <person name="Khatri I."/>
            <person name="Mual P."/>
            <person name="Subramanian S."/>
            <person name="Krishnamurthi S."/>
        </authorList>
    </citation>
    <scope>NUCLEOTIDE SEQUENCE [LARGE SCALE GENOMIC DNA]</scope>
    <source>
        <strain evidence="7">MTCC 8252</strain>
    </source>
</reference>
<dbReference type="PANTHER" id="PTHR43201">
    <property type="entry name" value="ACYL-COA SYNTHETASE"/>
    <property type="match status" value="1"/>
</dbReference>
<dbReference type="InterPro" id="IPR025110">
    <property type="entry name" value="AMP-bd_C"/>
</dbReference>
<protein>
    <submittedName>
        <fullName evidence="7">Long-chain-fatty-acid--CoA ligase</fullName>
    </submittedName>
</protein>
<dbReference type="Pfam" id="PF13193">
    <property type="entry name" value="AMP-binding_C"/>
    <property type="match status" value="1"/>
</dbReference>
<dbReference type="PROSITE" id="PS00455">
    <property type="entry name" value="AMP_BINDING"/>
    <property type="match status" value="1"/>
</dbReference>
<dbReference type="GO" id="GO:0006631">
    <property type="term" value="P:fatty acid metabolic process"/>
    <property type="evidence" value="ECO:0007669"/>
    <property type="project" value="TreeGrafter"/>
</dbReference>
<dbReference type="InterPro" id="IPR045851">
    <property type="entry name" value="AMP-bd_C_sf"/>
</dbReference>
<evidence type="ECO:0000259" key="6">
    <source>
        <dbReference type="Pfam" id="PF13193"/>
    </source>
</evidence>
<name>A0A0F5I4T8_BACTR</name>
<evidence type="ECO:0000256" key="4">
    <source>
        <dbReference type="SAM" id="Phobius"/>
    </source>
</evidence>
<dbReference type="AlphaFoldDB" id="A0A0F5I4T8"/>
<dbReference type="RefSeq" id="WP_039233171.1">
    <property type="nucleotide sequence ID" value="NZ_JWIQ02000013.1"/>
</dbReference>
<dbReference type="OrthoDB" id="9803968at2"/>
<evidence type="ECO:0000256" key="2">
    <source>
        <dbReference type="ARBA" id="ARBA00022598"/>
    </source>
</evidence>
<dbReference type="PANTHER" id="PTHR43201:SF5">
    <property type="entry name" value="MEDIUM-CHAIN ACYL-COA LIGASE ACSF2, MITOCHONDRIAL"/>
    <property type="match status" value="1"/>
</dbReference>
<dbReference type="Pfam" id="PF00501">
    <property type="entry name" value="AMP-binding"/>
    <property type="match status" value="1"/>
</dbReference>
<dbReference type="Gene3D" id="3.40.50.12780">
    <property type="entry name" value="N-terminal domain of ligase-like"/>
    <property type="match status" value="1"/>
</dbReference>
<evidence type="ECO:0000313" key="8">
    <source>
        <dbReference type="Proteomes" id="UP000031563"/>
    </source>
</evidence>
<feature type="transmembrane region" description="Helical" evidence="4">
    <location>
        <begin position="214"/>
        <end position="237"/>
    </location>
</feature>
<evidence type="ECO:0000256" key="1">
    <source>
        <dbReference type="ARBA" id="ARBA00006432"/>
    </source>
</evidence>
<dbReference type="GO" id="GO:0031956">
    <property type="term" value="F:medium-chain fatty acid-CoA ligase activity"/>
    <property type="evidence" value="ECO:0007669"/>
    <property type="project" value="TreeGrafter"/>
</dbReference>
<dbReference type="STRING" id="1221996.QY95_01238"/>
<evidence type="ECO:0000313" key="7">
    <source>
        <dbReference type="EMBL" id="KKB40664.1"/>
    </source>
</evidence>
<evidence type="ECO:0000256" key="3">
    <source>
        <dbReference type="ARBA" id="ARBA00022840"/>
    </source>
</evidence>
<feature type="domain" description="AMP-binding enzyme C-terminal" evidence="6">
    <location>
        <begin position="433"/>
        <end position="508"/>
    </location>
</feature>
<dbReference type="Gene3D" id="3.30.300.30">
    <property type="match status" value="1"/>
</dbReference>
<comment type="caution">
    <text evidence="7">The sequence shown here is derived from an EMBL/GenBank/DDBJ whole genome shotgun (WGS) entry which is preliminary data.</text>
</comment>
<dbReference type="GO" id="GO:0005524">
    <property type="term" value="F:ATP binding"/>
    <property type="evidence" value="ECO:0007669"/>
    <property type="project" value="UniProtKB-KW"/>
</dbReference>
<accession>A0A0F5I4T8</accession>
<dbReference type="SUPFAM" id="SSF56801">
    <property type="entry name" value="Acetyl-CoA synthetase-like"/>
    <property type="match status" value="1"/>
</dbReference>
<comment type="similarity">
    <text evidence="1">Belongs to the ATP-dependent AMP-binding enzyme family.</text>
</comment>
<dbReference type="Proteomes" id="UP000031563">
    <property type="component" value="Unassembled WGS sequence"/>
</dbReference>